<proteinExistence type="predicted"/>
<keyword evidence="2" id="KW-1185">Reference proteome</keyword>
<gene>
    <name evidence="1" type="ORF">J2S10_002210</name>
</gene>
<dbReference type="Proteomes" id="UP001224122">
    <property type="component" value="Unassembled WGS sequence"/>
</dbReference>
<organism evidence="1 2">
    <name type="scientific">Neobacillus ginsengisoli</name>
    <dbReference type="NCBI Taxonomy" id="904295"/>
    <lineage>
        <taxon>Bacteria</taxon>
        <taxon>Bacillati</taxon>
        <taxon>Bacillota</taxon>
        <taxon>Bacilli</taxon>
        <taxon>Bacillales</taxon>
        <taxon>Bacillaceae</taxon>
        <taxon>Neobacillus</taxon>
    </lineage>
</organism>
<accession>A0ABT9XU24</accession>
<name>A0ABT9XU24_9BACI</name>
<evidence type="ECO:0008006" key="3">
    <source>
        <dbReference type="Google" id="ProtNLM"/>
    </source>
</evidence>
<protein>
    <recommendedName>
        <fullName evidence="3">Lipoprotein</fullName>
    </recommendedName>
</protein>
<reference evidence="1 2" key="1">
    <citation type="submission" date="2023-07" db="EMBL/GenBank/DDBJ databases">
        <title>Genomic Encyclopedia of Type Strains, Phase IV (KMG-IV): sequencing the most valuable type-strain genomes for metagenomic binning, comparative biology and taxonomic classification.</title>
        <authorList>
            <person name="Goeker M."/>
        </authorList>
    </citation>
    <scope>NUCLEOTIDE SEQUENCE [LARGE SCALE GENOMIC DNA]</scope>
    <source>
        <strain evidence="1 2">DSM 27594</strain>
    </source>
</reference>
<dbReference type="EMBL" id="JAUSTW010000003">
    <property type="protein sequence ID" value="MDQ0199052.1"/>
    <property type="molecule type" value="Genomic_DNA"/>
</dbReference>
<sequence>MKKREGDASRFCYGVAFLGACAASIAVRDAPPWQEEQACVSPAW</sequence>
<dbReference type="RefSeq" id="WP_307407554.1">
    <property type="nucleotide sequence ID" value="NZ_JAUSTW010000003.1"/>
</dbReference>
<comment type="caution">
    <text evidence="1">The sequence shown here is derived from an EMBL/GenBank/DDBJ whole genome shotgun (WGS) entry which is preliminary data.</text>
</comment>
<dbReference type="PROSITE" id="PS51257">
    <property type="entry name" value="PROKAR_LIPOPROTEIN"/>
    <property type="match status" value="1"/>
</dbReference>
<evidence type="ECO:0000313" key="2">
    <source>
        <dbReference type="Proteomes" id="UP001224122"/>
    </source>
</evidence>
<evidence type="ECO:0000313" key="1">
    <source>
        <dbReference type="EMBL" id="MDQ0199052.1"/>
    </source>
</evidence>